<evidence type="ECO:0000313" key="4">
    <source>
        <dbReference type="Proteomes" id="UP000254601"/>
    </source>
</evidence>
<feature type="transmembrane region" description="Helical" evidence="1">
    <location>
        <begin position="194"/>
        <end position="217"/>
    </location>
</feature>
<keyword evidence="3" id="KW-0808">Transferase</keyword>
<sequence length="366" mass="42616">MQNSPNKRYFYGLDELRATLMLIGVFWHAVSIVSPFGAFVYDSKIHESFALYALIYPEHIFRMEAFFLVSGFLSRMVVMRKSKALFFEARVKRVLIPLIFGCFGVNFLLQLFGSQFMNYSWERFDMWRWVMHGWFLITLFMCALIDLLLPKDIFMRVGMWSLVLAFVIGSVGYTQINYWNGQSWHFFGPVAGNLFNFFILNTIQFFPFYFLGSWLYCQQNCLDSLGKKALFWALMIGLFAGVLEYVHSLKLVDVFGKYPWSALLYRTNHMIGAGGIAVFLFLLFYRTKRKGKKIVNYLMTSAIVIYLVHHPLVIILGWALDYPALSNLVYYGLVVIMTLALSYLAYEGIRRVKWLSFAFGLKNKDA</sequence>
<keyword evidence="4" id="KW-1185">Reference proteome</keyword>
<feature type="transmembrane region" description="Helical" evidence="1">
    <location>
        <begin position="328"/>
        <end position="346"/>
    </location>
</feature>
<dbReference type="InterPro" id="IPR050623">
    <property type="entry name" value="Glucan_succinyl_AcylTrfase"/>
</dbReference>
<feature type="transmembrane region" description="Helical" evidence="1">
    <location>
        <begin position="157"/>
        <end position="174"/>
    </location>
</feature>
<protein>
    <submittedName>
        <fullName evidence="3">Glucans biosynthesis protein C</fullName>
        <ecNumber evidence="3">2.1.-.-</ecNumber>
    </submittedName>
</protein>
<evidence type="ECO:0000313" key="3">
    <source>
        <dbReference type="EMBL" id="SUO97736.1"/>
    </source>
</evidence>
<dbReference type="PANTHER" id="PTHR36927:SF1">
    <property type="entry name" value="MDO-LIKE PROTEIN"/>
    <property type="match status" value="1"/>
</dbReference>
<feature type="transmembrane region" description="Helical" evidence="1">
    <location>
        <begin position="267"/>
        <end position="285"/>
    </location>
</feature>
<dbReference type="GO" id="GO:0016747">
    <property type="term" value="F:acyltransferase activity, transferring groups other than amino-acyl groups"/>
    <property type="evidence" value="ECO:0007669"/>
    <property type="project" value="InterPro"/>
</dbReference>
<organism evidence="3 4">
    <name type="scientific">Suttonella ornithocola</name>
    <dbReference type="NCBI Taxonomy" id="279832"/>
    <lineage>
        <taxon>Bacteria</taxon>
        <taxon>Pseudomonadati</taxon>
        <taxon>Pseudomonadota</taxon>
        <taxon>Gammaproteobacteria</taxon>
        <taxon>Cardiobacteriales</taxon>
        <taxon>Cardiobacteriaceae</taxon>
        <taxon>Suttonella</taxon>
    </lineage>
</organism>
<reference evidence="3 4" key="1">
    <citation type="submission" date="2018-06" db="EMBL/GenBank/DDBJ databases">
        <authorList>
            <consortium name="Pathogen Informatics"/>
            <person name="Doyle S."/>
        </authorList>
    </citation>
    <scope>NUCLEOTIDE SEQUENCE [LARGE SCALE GENOMIC DNA]</scope>
    <source>
        <strain evidence="3 4">NCTC13337</strain>
    </source>
</reference>
<feature type="transmembrane region" description="Helical" evidence="1">
    <location>
        <begin position="132"/>
        <end position="150"/>
    </location>
</feature>
<feature type="transmembrane region" description="Helical" evidence="1">
    <location>
        <begin position="20"/>
        <end position="41"/>
    </location>
</feature>
<dbReference type="RefSeq" id="WP_072577115.1">
    <property type="nucleotide sequence ID" value="NZ_LWHB01000133.1"/>
</dbReference>
<feature type="domain" description="Acyltransferase 3" evidence="2">
    <location>
        <begin position="11"/>
        <end position="346"/>
    </location>
</feature>
<keyword evidence="1" id="KW-0812">Transmembrane</keyword>
<keyword evidence="1" id="KW-1133">Transmembrane helix</keyword>
<feature type="transmembrane region" description="Helical" evidence="1">
    <location>
        <begin position="229"/>
        <end position="247"/>
    </location>
</feature>
<dbReference type="Proteomes" id="UP000254601">
    <property type="component" value="Unassembled WGS sequence"/>
</dbReference>
<dbReference type="AlphaFoldDB" id="A0A380N0E1"/>
<accession>A0A380N0E1</accession>
<proteinExistence type="predicted"/>
<keyword evidence="1" id="KW-0472">Membrane</keyword>
<feature type="transmembrane region" description="Helical" evidence="1">
    <location>
        <begin position="297"/>
        <end position="316"/>
    </location>
</feature>
<dbReference type="Pfam" id="PF01757">
    <property type="entry name" value="Acyl_transf_3"/>
    <property type="match status" value="1"/>
</dbReference>
<feature type="transmembrane region" description="Helical" evidence="1">
    <location>
        <begin position="94"/>
        <end position="112"/>
    </location>
</feature>
<dbReference type="EC" id="2.1.-.-" evidence="3"/>
<dbReference type="PANTHER" id="PTHR36927">
    <property type="entry name" value="BLR4337 PROTEIN"/>
    <property type="match status" value="1"/>
</dbReference>
<evidence type="ECO:0000259" key="2">
    <source>
        <dbReference type="Pfam" id="PF01757"/>
    </source>
</evidence>
<dbReference type="OrthoDB" id="341887at2"/>
<feature type="transmembrane region" description="Helical" evidence="1">
    <location>
        <begin position="53"/>
        <end position="73"/>
    </location>
</feature>
<dbReference type="InterPro" id="IPR002656">
    <property type="entry name" value="Acyl_transf_3_dom"/>
</dbReference>
<gene>
    <name evidence="3" type="primary">mdoC</name>
    <name evidence="3" type="ORF">NCTC13337_02593</name>
</gene>
<evidence type="ECO:0000256" key="1">
    <source>
        <dbReference type="SAM" id="Phobius"/>
    </source>
</evidence>
<dbReference type="EMBL" id="UHIC01000001">
    <property type="protein sequence ID" value="SUO97736.1"/>
    <property type="molecule type" value="Genomic_DNA"/>
</dbReference>
<name>A0A380N0E1_9GAMM</name>